<feature type="compositionally biased region" description="Polar residues" evidence="1">
    <location>
        <begin position="43"/>
        <end position="54"/>
    </location>
</feature>
<feature type="region of interest" description="Disordered" evidence="1">
    <location>
        <begin position="38"/>
        <end position="57"/>
    </location>
</feature>
<dbReference type="SUPFAM" id="SSF49319">
    <property type="entry name" value="Actinoxanthin-like"/>
    <property type="match status" value="1"/>
</dbReference>
<feature type="transmembrane region" description="Helical" evidence="2">
    <location>
        <begin position="249"/>
        <end position="269"/>
    </location>
</feature>
<evidence type="ECO:0000256" key="1">
    <source>
        <dbReference type="SAM" id="MobiDB-lite"/>
    </source>
</evidence>
<dbReference type="Proteomes" id="UP001597063">
    <property type="component" value="Unassembled WGS sequence"/>
</dbReference>
<feature type="chain" id="PRO_5046518524" description="IPT/TIG domain-containing protein" evidence="3">
    <location>
        <begin position="35"/>
        <end position="279"/>
    </location>
</feature>
<reference evidence="5" key="1">
    <citation type="journal article" date="2019" name="Int. J. Syst. Evol. Microbiol.">
        <title>The Global Catalogue of Microorganisms (GCM) 10K type strain sequencing project: providing services to taxonomists for standard genome sequencing and annotation.</title>
        <authorList>
            <consortium name="The Broad Institute Genomics Platform"/>
            <consortium name="The Broad Institute Genome Sequencing Center for Infectious Disease"/>
            <person name="Wu L."/>
            <person name="Ma J."/>
        </authorList>
    </citation>
    <scope>NUCLEOTIDE SEQUENCE [LARGE SCALE GENOMIC DNA]</scope>
    <source>
        <strain evidence="5">JCM 9371</strain>
    </source>
</reference>
<keyword evidence="2" id="KW-0472">Membrane</keyword>
<dbReference type="Gene3D" id="2.60.40.230">
    <property type="entry name" value="Neocarzinostatin-like"/>
    <property type="match status" value="1"/>
</dbReference>
<dbReference type="EMBL" id="JBHTGP010000003">
    <property type="protein sequence ID" value="MFD0684306.1"/>
    <property type="molecule type" value="Genomic_DNA"/>
</dbReference>
<evidence type="ECO:0000256" key="2">
    <source>
        <dbReference type="SAM" id="Phobius"/>
    </source>
</evidence>
<dbReference type="RefSeq" id="WP_131756694.1">
    <property type="nucleotide sequence ID" value="NZ_CAACUY010000020.1"/>
</dbReference>
<evidence type="ECO:0000313" key="5">
    <source>
        <dbReference type="Proteomes" id="UP001597063"/>
    </source>
</evidence>
<evidence type="ECO:0000256" key="3">
    <source>
        <dbReference type="SAM" id="SignalP"/>
    </source>
</evidence>
<feature type="compositionally biased region" description="Low complexity" evidence="1">
    <location>
        <begin position="204"/>
        <end position="235"/>
    </location>
</feature>
<keyword evidence="5" id="KW-1185">Reference proteome</keyword>
<protein>
    <recommendedName>
        <fullName evidence="6">IPT/TIG domain-containing protein</fullName>
    </recommendedName>
</protein>
<evidence type="ECO:0008006" key="6">
    <source>
        <dbReference type="Google" id="ProtNLM"/>
    </source>
</evidence>
<accession>A0ABW2XCW1</accession>
<feature type="region of interest" description="Disordered" evidence="1">
    <location>
        <begin position="148"/>
        <end position="248"/>
    </location>
</feature>
<keyword evidence="2" id="KW-0812">Transmembrane</keyword>
<dbReference type="PROSITE" id="PS51318">
    <property type="entry name" value="TAT"/>
    <property type="match status" value="1"/>
</dbReference>
<name>A0ABW2XCW1_9ACTN</name>
<organism evidence="4 5">
    <name type="scientific">Actinomadura fibrosa</name>
    <dbReference type="NCBI Taxonomy" id="111802"/>
    <lineage>
        <taxon>Bacteria</taxon>
        <taxon>Bacillati</taxon>
        <taxon>Actinomycetota</taxon>
        <taxon>Actinomycetes</taxon>
        <taxon>Streptosporangiales</taxon>
        <taxon>Thermomonosporaceae</taxon>
        <taxon>Actinomadura</taxon>
    </lineage>
</organism>
<feature type="compositionally biased region" description="Gly residues" evidence="1">
    <location>
        <begin position="163"/>
        <end position="203"/>
    </location>
</feature>
<proteinExistence type="predicted"/>
<evidence type="ECO:0000313" key="4">
    <source>
        <dbReference type="EMBL" id="MFD0684306.1"/>
    </source>
</evidence>
<sequence>MPNSSAPRRSAAVTVAGAAALAGALALGARPAHAASLRVSPASGVNPSGQTVSVRGSGFDPARNNGFGVYVVFGPRGADWTTNANAYLSAVWVHRGAAAGAGQAPMSGAGGFSVTLSVKAKYTDGDGRKVDCLRTQCYVMTMAAHGVPDRGQDTVTPIRFQGAGSGQGSSGSSGGSRGGTGSGGGAASGGGSSAGAASGGAASGGTASTPGATASPAGSASPGAGGAADASPAAAFEQTVSGGRAGSPWPFWAVTGAALLAVPAARYGVRRRTARRRSS</sequence>
<feature type="signal peptide" evidence="3">
    <location>
        <begin position="1"/>
        <end position="34"/>
    </location>
</feature>
<keyword evidence="3" id="KW-0732">Signal</keyword>
<comment type="caution">
    <text evidence="4">The sequence shown here is derived from an EMBL/GenBank/DDBJ whole genome shotgun (WGS) entry which is preliminary data.</text>
</comment>
<keyword evidence="2" id="KW-1133">Transmembrane helix</keyword>
<dbReference type="InterPro" id="IPR006311">
    <property type="entry name" value="TAT_signal"/>
</dbReference>
<gene>
    <name evidence="4" type="ORF">ACFQZM_07355</name>
</gene>
<dbReference type="InterPro" id="IPR027273">
    <property type="entry name" value="Neocarzinostatin-like"/>
</dbReference>